<keyword evidence="2" id="KW-1185">Reference proteome</keyword>
<comment type="caution">
    <text evidence="1">The sequence shown here is derived from an EMBL/GenBank/DDBJ whole genome shotgun (WGS) entry which is preliminary data.</text>
</comment>
<organism evidence="1 2">
    <name type="scientific">Caerostris extrusa</name>
    <name type="common">Bark spider</name>
    <name type="synonym">Caerostris bankana</name>
    <dbReference type="NCBI Taxonomy" id="172846"/>
    <lineage>
        <taxon>Eukaryota</taxon>
        <taxon>Metazoa</taxon>
        <taxon>Ecdysozoa</taxon>
        <taxon>Arthropoda</taxon>
        <taxon>Chelicerata</taxon>
        <taxon>Arachnida</taxon>
        <taxon>Araneae</taxon>
        <taxon>Araneomorphae</taxon>
        <taxon>Entelegynae</taxon>
        <taxon>Araneoidea</taxon>
        <taxon>Araneidae</taxon>
        <taxon>Caerostris</taxon>
    </lineage>
</organism>
<reference evidence="1 2" key="1">
    <citation type="submission" date="2021-06" db="EMBL/GenBank/DDBJ databases">
        <title>Caerostris extrusa draft genome.</title>
        <authorList>
            <person name="Kono N."/>
            <person name="Arakawa K."/>
        </authorList>
    </citation>
    <scope>NUCLEOTIDE SEQUENCE [LARGE SCALE GENOMIC DNA]</scope>
</reference>
<evidence type="ECO:0000313" key="1">
    <source>
        <dbReference type="EMBL" id="GIY67471.1"/>
    </source>
</evidence>
<dbReference type="Proteomes" id="UP001054945">
    <property type="component" value="Unassembled WGS sequence"/>
</dbReference>
<dbReference type="EMBL" id="BPLR01014243">
    <property type="protein sequence ID" value="GIY67471.1"/>
    <property type="molecule type" value="Genomic_DNA"/>
</dbReference>
<evidence type="ECO:0000313" key="2">
    <source>
        <dbReference type="Proteomes" id="UP001054945"/>
    </source>
</evidence>
<proteinExistence type="predicted"/>
<name>A0AAV4VC15_CAEEX</name>
<dbReference type="AlphaFoldDB" id="A0AAV4VC15"/>
<accession>A0AAV4VC15</accession>
<protein>
    <submittedName>
        <fullName evidence="1">Uncharacterized protein</fullName>
    </submittedName>
</protein>
<gene>
    <name evidence="1" type="ORF">CEXT_452701</name>
</gene>
<sequence>MGAAPKTKEKVEDSGMFNLRRLMWMVLPMICINRRKVQEIWSGGFDLGTGVSFFRLCVVNFEVPAALDNANDAIDADNANDADKMMLMMLEMLMMLRDANDDKDVKDAGIAYDAR</sequence>